<feature type="domain" description="BACK" evidence="1">
    <location>
        <begin position="165"/>
        <end position="264"/>
    </location>
</feature>
<dbReference type="Proteomes" id="UP000038045">
    <property type="component" value="Unplaced"/>
</dbReference>
<dbReference type="AlphaFoldDB" id="A0A0N4ZYT6"/>
<evidence type="ECO:0000313" key="2">
    <source>
        <dbReference type="Proteomes" id="UP000038045"/>
    </source>
</evidence>
<evidence type="ECO:0000259" key="1">
    <source>
        <dbReference type="SMART" id="SM00875"/>
    </source>
</evidence>
<name>A0A0N4ZYT6_PARTI</name>
<dbReference type="Gene3D" id="3.30.710.10">
    <property type="entry name" value="Potassium Channel Kv1.1, Chain A"/>
    <property type="match status" value="1"/>
</dbReference>
<evidence type="ECO:0000313" key="3">
    <source>
        <dbReference type="WBParaSite" id="PTRK_0001395200.1"/>
    </source>
</evidence>
<dbReference type="Gene3D" id="1.25.40.420">
    <property type="match status" value="1"/>
</dbReference>
<proteinExistence type="predicted"/>
<dbReference type="WBParaSite" id="PTRK_0001395200.1">
    <property type="protein sequence ID" value="PTRK_0001395200.1"/>
    <property type="gene ID" value="PTRK_0001395200"/>
</dbReference>
<dbReference type="PANTHER" id="PTHR45632">
    <property type="entry name" value="LD33804P"/>
    <property type="match status" value="1"/>
</dbReference>
<protein>
    <submittedName>
        <fullName evidence="3">BACK domain-containing protein</fullName>
    </submittedName>
</protein>
<reference evidence="3" key="1">
    <citation type="submission" date="2017-02" db="UniProtKB">
        <authorList>
            <consortium name="WormBaseParasite"/>
        </authorList>
    </citation>
    <scope>IDENTIFICATION</scope>
</reference>
<organism evidence="2 3">
    <name type="scientific">Parastrongyloides trichosuri</name>
    <name type="common">Possum-specific nematode worm</name>
    <dbReference type="NCBI Taxonomy" id="131310"/>
    <lineage>
        <taxon>Eukaryota</taxon>
        <taxon>Metazoa</taxon>
        <taxon>Ecdysozoa</taxon>
        <taxon>Nematoda</taxon>
        <taxon>Chromadorea</taxon>
        <taxon>Rhabditida</taxon>
        <taxon>Tylenchina</taxon>
        <taxon>Panagrolaimomorpha</taxon>
        <taxon>Strongyloidoidea</taxon>
        <taxon>Strongyloididae</taxon>
        <taxon>Parastrongyloides</taxon>
    </lineage>
</organism>
<dbReference type="SMART" id="SM00875">
    <property type="entry name" value="BACK"/>
    <property type="match status" value="1"/>
</dbReference>
<keyword evidence="2" id="KW-1185">Reference proteome</keyword>
<sequence length="519" mass="60330">MSRKESKSKSPVTNKIYNKDDIVVSYDTKSKSFNVNFQKQRELSEDIERYMENNDCQSYVNIQLANCENFKISSLLFSQSSCLIERIIRERNSSNTYFVNARSFGEKQMKQILNFIKTGKLRFKMNDVSELLSIAHRFEMCSVCTILETSILTCIKSDISLLPTLLNLASDYQNLITTKTKICILEMTNFYIKEFVSNKYFLDLTPEALIMFLTSDSIKISTEMDIFRMAVIYMDHHEVYGFADSLFNCIRFNFCSDRLLEDMKSDLDKIDKKYLNFSFDAYCNDKDKNVQSYGNSTSEFMLPKNLNNFINRNSNDKNALNVSDILKKQFEGIITKTVDKKNKRNLLAPDSIGNDIKGSIKQKKFKLMPTISNHLKEFNKNKDRIHNRYDEGDEMSENITTNPYKLLPDFKDRLFSSESVYEINKIGGVSKNVMQHNGETIINGENGNSDIERNPYYFALKNREYRRFTADSIRSINAIDSKIFDNKSIDLSNDYKKPFKSNFTSPNIKEYLPDIHAPN</sequence>
<dbReference type="InterPro" id="IPR011705">
    <property type="entry name" value="BACK"/>
</dbReference>
<dbReference type="InterPro" id="IPR011333">
    <property type="entry name" value="SKP1/BTB/POZ_sf"/>
</dbReference>
<accession>A0A0N4ZYT6</accession>
<dbReference type="Pfam" id="PF07707">
    <property type="entry name" value="BACK"/>
    <property type="match status" value="1"/>
</dbReference>